<dbReference type="EMBL" id="OX451737">
    <property type="protein sequence ID" value="CAI8600665.1"/>
    <property type="molecule type" value="Genomic_DNA"/>
</dbReference>
<name>A0AAV0ZPZ2_VICFA</name>
<keyword evidence="2" id="KW-1185">Reference proteome</keyword>
<sequence length="124" mass="14862">MMKPLMEFHEGYANSLITKDSRLMQGDVKKMMKHWLNWFSIIESSETGSFCDLLPVIFETDAGRFLHDCRVMYVQLVLWREEIEARRVLKFSMEFLVDWAPTGFKTWLQFDSCCDAWRKYEGTW</sequence>
<evidence type="ECO:0000313" key="1">
    <source>
        <dbReference type="EMBL" id="CAI8600665.1"/>
    </source>
</evidence>
<organism evidence="1 2">
    <name type="scientific">Vicia faba</name>
    <name type="common">Broad bean</name>
    <name type="synonym">Faba vulgaris</name>
    <dbReference type="NCBI Taxonomy" id="3906"/>
    <lineage>
        <taxon>Eukaryota</taxon>
        <taxon>Viridiplantae</taxon>
        <taxon>Streptophyta</taxon>
        <taxon>Embryophyta</taxon>
        <taxon>Tracheophyta</taxon>
        <taxon>Spermatophyta</taxon>
        <taxon>Magnoliopsida</taxon>
        <taxon>eudicotyledons</taxon>
        <taxon>Gunneridae</taxon>
        <taxon>Pentapetalae</taxon>
        <taxon>rosids</taxon>
        <taxon>fabids</taxon>
        <taxon>Fabales</taxon>
        <taxon>Fabaceae</taxon>
        <taxon>Papilionoideae</taxon>
        <taxon>50 kb inversion clade</taxon>
        <taxon>NPAAA clade</taxon>
        <taxon>Hologalegina</taxon>
        <taxon>IRL clade</taxon>
        <taxon>Fabeae</taxon>
        <taxon>Vicia</taxon>
    </lineage>
</organism>
<gene>
    <name evidence="1" type="ORF">VFH_II234800</name>
</gene>
<dbReference type="AlphaFoldDB" id="A0AAV0ZPZ2"/>
<proteinExistence type="predicted"/>
<accession>A0AAV0ZPZ2</accession>
<dbReference type="Proteomes" id="UP001157006">
    <property type="component" value="Chromosome 2"/>
</dbReference>
<protein>
    <submittedName>
        <fullName evidence="1">Uncharacterized protein</fullName>
    </submittedName>
</protein>
<evidence type="ECO:0000313" key="2">
    <source>
        <dbReference type="Proteomes" id="UP001157006"/>
    </source>
</evidence>
<reference evidence="1 2" key="1">
    <citation type="submission" date="2023-01" db="EMBL/GenBank/DDBJ databases">
        <authorList>
            <person name="Kreplak J."/>
        </authorList>
    </citation>
    <scope>NUCLEOTIDE SEQUENCE [LARGE SCALE GENOMIC DNA]</scope>
</reference>